<evidence type="ECO:0000313" key="14">
    <source>
        <dbReference type="Proteomes" id="UP000709336"/>
    </source>
</evidence>
<evidence type="ECO:0000256" key="1">
    <source>
        <dbReference type="ARBA" id="ARBA00006040"/>
    </source>
</evidence>
<evidence type="ECO:0000256" key="5">
    <source>
        <dbReference type="ARBA" id="ARBA00022833"/>
    </source>
</evidence>
<dbReference type="InterPro" id="IPR034005">
    <property type="entry name" value="M3A_DCP"/>
</dbReference>
<evidence type="ECO:0000256" key="7">
    <source>
        <dbReference type="ARBA" id="ARBA00024603"/>
    </source>
</evidence>
<keyword evidence="4 9" id="KW-0378">Hydrolase</keyword>
<evidence type="ECO:0000256" key="9">
    <source>
        <dbReference type="RuleBase" id="RU003435"/>
    </source>
</evidence>
<dbReference type="Proteomes" id="UP000709336">
    <property type="component" value="Unassembled WGS sequence"/>
</dbReference>
<reference evidence="13 14" key="1">
    <citation type="submission" date="2020-03" db="EMBL/GenBank/DDBJ databases">
        <title>Alteromonas ponticola sp. nov., isolated from seawater.</title>
        <authorList>
            <person name="Yoon J.-H."/>
            <person name="Kim Y.-O."/>
        </authorList>
    </citation>
    <scope>NUCLEOTIDE SEQUENCE [LARGE SCALE GENOMIC DNA]</scope>
    <source>
        <strain evidence="13 14">MYP5</strain>
    </source>
</reference>
<dbReference type="PANTHER" id="PTHR43660:SF1">
    <property type="entry name" value="DIPEPTIDYL CARBOXYPEPTIDASE"/>
    <property type="match status" value="1"/>
</dbReference>
<evidence type="ECO:0000256" key="2">
    <source>
        <dbReference type="ARBA" id="ARBA00022670"/>
    </source>
</evidence>
<feature type="domain" description="Oligopeptidase A N-terminal" evidence="12">
    <location>
        <begin position="84"/>
        <end position="198"/>
    </location>
</feature>
<dbReference type="CDD" id="cd06456">
    <property type="entry name" value="M3A_DCP"/>
    <property type="match status" value="1"/>
</dbReference>
<dbReference type="EC" id="3.4.24.70" evidence="8"/>
<name>A0ABX1R1M0_9ALTE</name>
<keyword evidence="14" id="KW-1185">Reference proteome</keyword>
<keyword evidence="10" id="KW-0732">Signal</keyword>
<evidence type="ECO:0000313" key="13">
    <source>
        <dbReference type="EMBL" id="NMH59994.1"/>
    </source>
</evidence>
<dbReference type="Gene3D" id="3.40.390.10">
    <property type="entry name" value="Collagenase (Catalytic Domain)"/>
    <property type="match status" value="1"/>
</dbReference>
<keyword evidence="3 9" id="KW-0479">Metal-binding</keyword>
<dbReference type="EMBL" id="JAATNW010000004">
    <property type="protein sequence ID" value="NMH59994.1"/>
    <property type="molecule type" value="Genomic_DNA"/>
</dbReference>
<dbReference type="InterPro" id="IPR024080">
    <property type="entry name" value="Neurolysin/TOP_N"/>
</dbReference>
<evidence type="ECO:0000259" key="12">
    <source>
        <dbReference type="Pfam" id="PF19310"/>
    </source>
</evidence>
<comment type="cofactor">
    <cofactor evidence="9">
        <name>Zn(2+)</name>
        <dbReference type="ChEBI" id="CHEBI:29105"/>
    </cofactor>
    <text evidence="9">Binds 1 zinc ion.</text>
</comment>
<feature type="signal peptide" evidence="10">
    <location>
        <begin position="1"/>
        <end position="21"/>
    </location>
</feature>
<comment type="similarity">
    <text evidence="1 9">Belongs to the peptidase M3 family.</text>
</comment>
<feature type="domain" description="Peptidase M3A/M3B catalytic" evidence="11">
    <location>
        <begin position="271"/>
        <end position="720"/>
    </location>
</feature>
<keyword evidence="6 9" id="KW-0482">Metalloprotease</keyword>
<dbReference type="InterPro" id="IPR024079">
    <property type="entry name" value="MetalloPept_cat_dom_sf"/>
</dbReference>
<dbReference type="PROSITE" id="PS51257">
    <property type="entry name" value="PROKAR_LIPOPROTEIN"/>
    <property type="match status" value="1"/>
</dbReference>
<dbReference type="Pfam" id="PF19310">
    <property type="entry name" value="TOP_N"/>
    <property type="match status" value="1"/>
</dbReference>
<proteinExistence type="inferred from homology"/>
<feature type="chain" id="PRO_5046954477" description="oligopeptidase A" evidence="10">
    <location>
        <begin position="22"/>
        <end position="730"/>
    </location>
</feature>
<dbReference type="Gene3D" id="1.10.1370.10">
    <property type="entry name" value="Neurolysin, domain 3"/>
    <property type="match status" value="1"/>
</dbReference>
<dbReference type="RefSeq" id="WP_169210558.1">
    <property type="nucleotide sequence ID" value="NZ_JAATNW010000004.1"/>
</dbReference>
<keyword evidence="5 9" id="KW-0862">Zinc</keyword>
<evidence type="ECO:0000256" key="8">
    <source>
        <dbReference type="ARBA" id="ARBA00026100"/>
    </source>
</evidence>
<dbReference type="InterPro" id="IPR045090">
    <property type="entry name" value="Pept_M3A_M3B"/>
</dbReference>
<dbReference type="InterPro" id="IPR024077">
    <property type="entry name" value="Neurolysin/TOP_dom2"/>
</dbReference>
<comment type="caution">
    <text evidence="13">The sequence shown here is derived from an EMBL/GenBank/DDBJ whole genome shotgun (WGS) entry which is preliminary data.</text>
</comment>
<gene>
    <name evidence="13" type="ORF">HCJ96_08200</name>
</gene>
<dbReference type="InterPro" id="IPR045666">
    <property type="entry name" value="OpdA_N"/>
</dbReference>
<accession>A0ABX1R1M0</accession>
<evidence type="ECO:0000256" key="4">
    <source>
        <dbReference type="ARBA" id="ARBA00022801"/>
    </source>
</evidence>
<evidence type="ECO:0000256" key="3">
    <source>
        <dbReference type="ARBA" id="ARBA00022723"/>
    </source>
</evidence>
<comment type="catalytic activity">
    <reaction evidence="7">
        <text>Hydrolysis of oligopeptides, with broad specificity. Gly or Ala commonly occur as P1 or P1' residues, but more distant residues are also important, as is shown by the fact that Z-Gly-Pro-Gly-|-Gly-Pro-Ala is cleaved, but not Z-(Gly)(5).</text>
        <dbReference type="EC" id="3.4.24.70"/>
    </reaction>
</comment>
<evidence type="ECO:0000256" key="10">
    <source>
        <dbReference type="SAM" id="SignalP"/>
    </source>
</evidence>
<evidence type="ECO:0000256" key="6">
    <source>
        <dbReference type="ARBA" id="ARBA00023049"/>
    </source>
</evidence>
<dbReference type="InterPro" id="IPR001567">
    <property type="entry name" value="Pept_M3A_M3B_dom"/>
</dbReference>
<dbReference type="Pfam" id="PF01432">
    <property type="entry name" value="Peptidase_M3"/>
    <property type="match status" value="1"/>
</dbReference>
<keyword evidence="2 9" id="KW-0645">Protease</keyword>
<evidence type="ECO:0000259" key="11">
    <source>
        <dbReference type="Pfam" id="PF01432"/>
    </source>
</evidence>
<sequence length="730" mass="83662">MGKLKTTLTAAAVLLALGACSEQKPEQTEQTAAVDKTMNDQTKTYDNVLLNEYKGPYGGVPAFDKMKLEDLKPALEKGMALQRKEIEKIANNPEPPTFENTIVEMERAGSELGNVFTYYGIWSANMSSPEFREIQAEMSPVLSSFFTEITQNKKLFERVKAVYEGEEYKKLGTEEQRITWLTYNGFAHNGAALEGEKKERYAEINKELASLYTKFSSNVLADEEGYVTYITEDQLDGLPETFIKGAAAAAKSRGEEGKYAITNTRSSMDPFLTYSTNRELREKVWRTYYNRGDNADENDNNDIIKQILKLRHERVQLQGYDNYAEWRLEDRMAKNPDNAMELMMKVWPAAIARVEEEVVDMQKIADEEGANITIKPWDYRFYAEKVRQAKYDLDSNEVKQYLQLDKLRDAMFYVAGRLFNFEFKAVPEGEVPVWNEDVKVWEVVDKDSKEHIGLWYLDPFARQGKRSGAWATTYRSYTTFDGKETVLSSNNSNFVKGAEGEPTLISWDDAETYFHEFGHALHFLSSDVKYPTSHSGVRDYTEFQSQLLERWLTTDEVINQYLVHYETGEPIPESLVNKIKKAATFNEGFKTTEYLASAIMDLKFHTTDPANIDPDAFEREELNKLNMPEEIVMRHRSPHFGHVFSGEGYAAAYYGYMWAEVLTADASEAFAQAPGGFYDEELSDRLVKYLFSVRNAMDPAEAYRKFRGRDANVEALMRDRGFPVPEEGDK</sequence>
<dbReference type="SUPFAM" id="SSF55486">
    <property type="entry name" value="Metalloproteases ('zincins'), catalytic domain"/>
    <property type="match status" value="1"/>
</dbReference>
<dbReference type="Gene3D" id="1.20.1050.40">
    <property type="entry name" value="Endopeptidase. Chain P, domain 1"/>
    <property type="match status" value="1"/>
</dbReference>
<protein>
    <recommendedName>
        <fullName evidence="8">oligopeptidase A</fullName>
        <ecNumber evidence="8">3.4.24.70</ecNumber>
    </recommendedName>
</protein>
<organism evidence="13 14">
    <name type="scientific">Alteromonas ponticola</name>
    <dbReference type="NCBI Taxonomy" id="2720613"/>
    <lineage>
        <taxon>Bacteria</taxon>
        <taxon>Pseudomonadati</taxon>
        <taxon>Pseudomonadota</taxon>
        <taxon>Gammaproteobacteria</taxon>
        <taxon>Alteromonadales</taxon>
        <taxon>Alteromonadaceae</taxon>
        <taxon>Alteromonas/Salinimonas group</taxon>
        <taxon>Alteromonas</taxon>
    </lineage>
</organism>
<dbReference type="PANTHER" id="PTHR43660">
    <property type="entry name" value="DIPEPTIDYL CARBOXYPEPTIDASE"/>
    <property type="match status" value="1"/>
</dbReference>